<dbReference type="EMBL" id="MFAF01000144">
    <property type="protein sequence ID" value="OGD71685.1"/>
    <property type="molecule type" value="Genomic_DNA"/>
</dbReference>
<dbReference type="SUPFAM" id="SSF109604">
    <property type="entry name" value="HD-domain/PDEase-like"/>
    <property type="match status" value="1"/>
</dbReference>
<dbReference type="Pfam" id="PF13487">
    <property type="entry name" value="HD_5"/>
    <property type="match status" value="1"/>
</dbReference>
<evidence type="ECO:0000313" key="3">
    <source>
        <dbReference type="Proteomes" id="UP000177187"/>
    </source>
</evidence>
<comment type="caution">
    <text evidence="2">The sequence shown here is derived from an EMBL/GenBank/DDBJ whole genome shotgun (WGS) entry which is preliminary data.</text>
</comment>
<dbReference type="Pfam" id="PF01590">
    <property type="entry name" value="GAF"/>
    <property type="match status" value="2"/>
</dbReference>
<dbReference type="PANTHER" id="PTHR43155:SF2">
    <property type="entry name" value="CYCLIC DI-GMP PHOSPHODIESTERASE PA4108"/>
    <property type="match status" value="1"/>
</dbReference>
<reference evidence="2 3" key="1">
    <citation type="journal article" date="2016" name="Nat. Commun.">
        <title>Thousands of microbial genomes shed light on interconnected biogeochemical processes in an aquifer system.</title>
        <authorList>
            <person name="Anantharaman K."/>
            <person name="Brown C.T."/>
            <person name="Hug L.A."/>
            <person name="Sharon I."/>
            <person name="Castelle C.J."/>
            <person name="Probst A.J."/>
            <person name="Thomas B.C."/>
            <person name="Singh A."/>
            <person name="Wilkins M.J."/>
            <person name="Karaoz U."/>
            <person name="Brodie E.L."/>
            <person name="Williams K.H."/>
            <person name="Hubbard S.S."/>
            <person name="Banfield J.F."/>
        </authorList>
    </citation>
    <scope>NUCLEOTIDE SEQUENCE [LARGE SCALE GENOMIC DNA]</scope>
</reference>
<name>A0A1F5EWD1_9BACT</name>
<dbReference type="Gene3D" id="1.10.3210.10">
    <property type="entry name" value="Hypothetical protein af1432"/>
    <property type="match status" value="1"/>
</dbReference>
<dbReference type="STRING" id="1817816.A2Y64_09610"/>
<evidence type="ECO:0000313" key="2">
    <source>
        <dbReference type="EMBL" id="OGD71685.1"/>
    </source>
</evidence>
<feature type="domain" description="HD-GYP" evidence="1">
    <location>
        <begin position="511"/>
        <end position="704"/>
    </location>
</feature>
<dbReference type="InterPro" id="IPR029016">
    <property type="entry name" value="GAF-like_dom_sf"/>
</dbReference>
<dbReference type="InterPro" id="IPR003607">
    <property type="entry name" value="HD/PDEase_dom"/>
</dbReference>
<dbReference type="AlphaFoldDB" id="A0A1F5EWD1"/>
<dbReference type="InterPro" id="IPR003018">
    <property type="entry name" value="GAF"/>
</dbReference>
<organism evidence="2 3">
    <name type="scientific">Candidatus Coatesbacteria bacterium RBG_13_66_14</name>
    <dbReference type="NCBI Taxonomy" id="1817816"/>
    <lineage>
        <taxon>Bacteria</taxon>
        <taxon>Candidatus Coatesiibacteriota</taxon>
    </lineage>
</organism>
<evidence type="ECO:0000259" key="1">
    <source>
        <dbReference type="PROSITE" id="PS51832"/>
    </source>
</evidence>
<dbReference type="Pfam" id="PF13185">
    <property type="entry name" value="GAF_2"/>
    <property type="match status" value="1"/>
</dbReference>
<dbReference type="PANTHER" id="PTHR43155">
    <property type="entry name" value="CYCLIC DI-GMP PHOSPHODIESTERASE PA4108-RELATED"/>
    <property type="match status" value="1"/>
</dbReference>
<dbReference type="Gene3D" id="3.30.450.40">
    <property type="match status" value="3"/>
</dbReference>
<gene>
    <name evidence="2" type="ORF">A2Y64_09610</name>
</gene>
<dbReference type="Proteomes" id="UP000177187">
    <property type="component" value="Unassembled WGS sequence"/>
</dbReference>
<dbReference type="PROSITE" id="PS51832">
    <property type="entry name" value="HD_GYP"/>
    <property type="match status" value="1"/>
</dbReference>
<dbReference type="SMART" id="SM00471">
    <property type="entry name" value="HDc"/>
    <property type="match status" value="1"/>
</dbReference>
<proteinExistence type="predicted"/>
<dbReference type="InterPro" id="IPR037522">
    <property type="entry name" value="HD_GYP_dom"/>
</dbReference>
<dbReference type="SMART" id="SM00065">
    <property type="entry name" value="GAF"/>
    <property type="match status" value="3"/>
</dbReference>
<sequence>MARGEELGQRLREMRQLLEATRDLAGEQDLAHLVGQFSRHAAGAVDAEMVRIWFTREAHEREWFHLPVAAGHVLDQGQGGFLEKLLEDGTPVYFSRRGAAAGERALFDEPGLRVRNALFFPLRDHRGRTIGVLGALNKREGRFTARDSALLGQLIAYGGVTLANAAAHQQALAILKRQENLLDVGRALSGERDLRSLLKLAARVTTEVMDADRTTVFLMDDAAEELWSIVAEGMAENEIRMPSGVGIAGHVASSGEIANVTDAYGDPRFNREVDRRTGYRTRNMLVMPLKGREGRALGVLQVLNKREGPFTFDDEEQLRVIASFTSVAVSNALMGRENDRLMHRQRVILEAAQAIGRIMPLAELLTILAKLTSEILDADRSTVFIHDRDRGELWSMVAEGEREIRFPASKGIAGAVAVTGKTLNIPEAYDDPRFNKEIDRQTGYRTKSMLSMPMLDKRGEVMGVFQVLNKKAPSGRLEDSLPFDADDVKLLTMLAAQAAISIENNLLYRQRQEMFSSFIETLSGAIDARDKITSNHVNNVTRFTLGIAAEMGLPPVEREVLRVAALLHDFGKIGIRDCILCKPGRFTPDEYEEMKTHAAITRELLDKITFERPLREVPAIAAGHHEKLDGTGYPEALCGDEIPLGARIIAVADIFDALTQKRHYKEPMNTERAFGILRDEVEKNHLDGRCVESFIAWHTREEQG</sequence>
<protein>
    <recommendedName>
        <fullName evidence="1">HD-GYP domain-containing protein</fullName>
    </recommendedName>
</protein>
<dbReference type="CDD" id="cd00077">
    <property type="entry name" value="HDc"/>
    <property type="match status" value="1"/>
</dbReference>
<dbReference type="SUPFAM" id="SSF55781">
    <property type="entry name" value="GAF domain-like"/>
    <property type="match status" value="3"/>
</dbReference>
<accession>A0A1F5EWD1</accession>